<reference evidence="1" key="1">
    <citation type="submission" date="2023-08" db="EMBL/GenBank/DDBJ databases">
        <title>A de novo genome assembly of Solanum verrucosum Schlechtendal, a Mexican diploid species geographically isolated from the other diploid A-genome species in potato relatives.</title>
        <authorList>
            <person name="Hosaka K."/>
        </authorList>
    </citation>
    <scope>NUCLEOTIDE SEQUENCE</scope>
    <source>
        <tissue evidence="1">Young leaves</tissue>
    </source>
</reference>
<evidence type="ECO:0000313" key="2">
    <source>
        <dbReference type="Proteomes" id="UP001234989"/>
    </source>
</evidence>
<keyword evidence="2" id="KW-1185">Reference proteome</keyword>
<proteinExistence type="predicted"/>
<dbReference type="AlphaFoldDB" id="A0AAF0U426"/>
<evidence type="ECO:0000313" key="1">
    <source>
        <dbReference type="EMBL" id="WMV38963.1"/>
    </source>
</evidence>
<accession>A0AAF0U426</accession>
<protein>
    <recommendedName>
        <fullName evidence="3">Late blight resistance protein</fullName>
    </recommendedName>
</protein>
<evidence type="ECO:0008006" key="3">
    <source>
        <dbReference type="Google" id="ProtNLM"/>
    </source>
</evidence>
<sequence length="38" mass="4366">MQDADPGYLNLHHQTMQANWHQYMECTSMQAGKLSNKG</sequence>
<organism evidence="1 2">
    <name type="scientific">Solanum verrucosum</name>
    <dbReference type="NCBI Taxonomy" id="315347"/>
    <lineage>
        <taxon>Eukaryota</taxon>
        <taxon>Viridiplantae</taxon>
        <taxon>Streptophyta</taxon>
        <taxon>Embryophyta</taxon>
        <taxon>Tracheophyta</taxon>
        <taxon>Spermatophyta</taxon>
        <taxon>Magnoliopsida</taxon>
        <taxon>eudicotyledons</taxon>
        <taxon>Gunneridae</taxon>
        <taxon>Pentapetalae</taxon>
        <taxon>asterids</taxon>
        <taxon>lamiids</taxon>
        <taxon>Solanales</taxon>
        <taxon>Solanaceae</taxon>
        <taxon>Solanoideae</taxon>
        <taxon>Solaneae</taxon>
        <taxon>Solanum</taxon>
    </lineage>
</organism>
<gene>
    <name evidence="1" type="ORF">MTR67_032348</name>
</gene>
<dbReference type="Proteomes" id="UP001234989">
    <property type="component" value="Chromosome 7"/>
</dbReference>
<name>A0AAF0U426_SOLVR</name>
<dbReference type="EMBL" id="CP133618">
    <property type="protein sequence ID" value="WMV38963.1"/>
    <property type="molecule type" value="Genomic_DNA"/>
</dbReference>